<feature type="transmembrane region" description="Helical" evidence="7">
    <location>
        <begin position="129"/>
        <end position="155"/>
    </location>
</feature>
<dbReference type="Pfam" id="PF00211">
    <property type="entry name" value="Guanylate_cyc"/>
    <property type="match status" value="1"/>
</dbReference>
<proteinExistence type="inferred from homology"/>
<dbReference type="Pfam" id="PF00672">
    <property type="entry name" value="HAMP"/>
    <property type="match status" value="1"/>
</dbReference>
<dbReference type="PANTHER" id="PTHR43081">
    <property type="entry name" value="ADENYLATE CYCLASE, TERMINAL-DIFFERENTIATION SPECIFIC-RELATED"/>
    <property type="match status" value="1"/>
</dbReference>
<dbReference type="SUPFAM" id="SSF158472">
    <property type="entry name" value="HAMP domain-like"/>
    <property type="match status" value="1"/>
</dbReference>
<evidence type="ECO:0000313" key="11">
    <source>
        <dbReference type="Proteomes" id="UP000249915"/>
    </source>
</evidence>
<dbReference type="InterPro" id="IPR001054">
    <property type="entry name" value="A/G_cyclase"/>
</dbReference>
<dbReference type="SUPFAM" id="SSF55073">
    <property type="entry name" value="Nucleotide cyclase"/>
    <property type="match status" value="1"/>
</dbReference>
<name>A0A2V4BBJ2_9PSEU</name>
<feature type="domain" description="Guanylate cyclase" evidence="8">
    <location>
        <begin position="317"/>
        <end position="440"/>
    </location>
</feature>
<reference evidence="10 11" key="1">
    <citation type="submission" date="2016-07" db="EMBL/GenBank/DDBJ databases">
        <title>Draft genome sequence of Prauserella muralis DSM 45305, isolated from a mould-covered wall in an indoor environment.</title>
        <authorList>
            <person name="Ruckert C."/>
            <person name="Albersmeier A."/>
            <person name="Jiang C.-L."/>
            <person name="Jiang Y."/>
            <person name="Kalinowski J."/>
            <person name="Schneider O."/>
            <person name="Winkler A."/>
            <person name="Zotchev S.B."/>
        </authorList>
    </citation>
    <scope>NUCLEOTIDE SEQUENCE [LARGE SCALE GENOMIC DNA]</scope>
    <source>
        <strain evidence="10 11">DSM 45305</strain>
    </source>
</reference>
<dbReference type="OrthoDB" id="368920at2"/>
<evidence type="ECO:0000259" key="8">
    <source>
        <dbReference type="PROSITE" id="PS50125"/>
    </source>
</evidence>
<evidence type="ECO:0000256" key="2">
    <source>
        <dbReference type="ARBA" id="ARBA00005381"/>
    </source>
</evidence>
<sequence length="502" mass="52241">MSTRFQTVLRTSVGFAVLGFVSSFCGSGLVFLLSMLQGIPADVGDRGWIFAVCAAGYVLVSFLIGTLWAGLLHRRTVVWFVLGRAPSEQEARRALRLPVHLATVTVVLWAAGALVLGVLAAVLGSWADALAVALVIVLGGLSTAGLTYLAAEWVARPLMAEALDVAPPQDRLPTTVLTRLVLTWALAGGVPLVGVLLMVLPPYLGKADPRSGLLSLALIGLVLGALGTALLARSVAAPLHRLRRALGQIARGRTDVTVGVDDASEIGMLQASVNDLAAGLREQERLRDLFGRHVGDDVARHALEYGASLSGDVRDVTALFVDVVDSTALAAELPPHEVVRKLNRLFASVVDAVGTHGGLVNKFQGDAALCVFGAPARHADPATSALRAARAIRDAVASSGELDLGIGVASGPAFAGQLGTSSRFEYTVIGDAVNEAARLTEHAKQVPGRILASEAVLVACSAAERRLWTAHDTLHLRGRAAPTATWTLDVAAGASTGSVRPA</sequence>
<dbReference type="Proteomes" id="UP000249915">
    <property type="component" value="Unassembled WGS sequence"/>
</dbReference>
<protein>
    <submittedName>
        <fullName evidence="10">Adenylate cyclase</fullName>
    </submittedName>
</protein>
<keyword evidence="6 7" id="KW-0472">Membrane</keyword>
<dbReference type="Gene3D" id="6.10.340.10">
    <property type="match status" value="1"/>
</dbReference>
<dbReference type="GO" id="GO:0004016">
    <property type="term" value="F:adenylate cyclase activity"/>
    <property type="evidence" value="ECO:0007669"/>
    <property type="project" value="UniProtKB-ARBA"/>
</dbReference>
<dbReference type="CDD" id="cd06225">
    <property type="entry name" value="HAMP"/>
    <property type="match status" value="1"/>
</dbReference>
<keyword evidence="5 7" id="KW-1133">Transmembrane helix</keyword>
<comment type="caution">
    <text evidence="10">The sequence shown here is derived from an EMBL/GenBank/DDBJ whole genome shotgun (WGS) entry which is preliminary data.</text>
</comment>
<feature type="transmembrane region" description="Helical" evidence="7">
    <location>
        <begin position="12"/>
        <end position="36"/>
    </location>
</feature>
<dbReference type="AlphaFoldDB" id="A0A2V4BBJ2"/>
<evidence type="ECO:0000256" key="5">
    <source>
        <dbReference type="ARBA" id="ARBA00022989"/>
    </source>
</evidence>
<evidence type="ECO:0000313" key="10">
    <source>
        <dbReference type="EMBL" id="PXY31892.1"/>
    </source>
</evidence>
<dbReference type="GO" id="GO:0005886">
    <property type="term" value="C:plasma membrane"/>
    <property type="evidence" value="ECO:0007669"/>
    <property type="project" value="UniProtKB-SubCell"/>
</dbReference>
<dbReference type="InterPro" id="IPR003660">
    <property type="entry name" value="HAMP_dom"/>
</dbReference>
<evidence type="ECO:0000256" key="1">
    <source>
        <dbReference type="ARBA" id="ARBA00004651"/>
    </source>
</evidence>
<evidence type="ECO:0000256" key="7">
    <source>
        <dbReference type="SAM" id="Phobius"/>
    </source>
</evidence>
<feature type="transmembrane region" description="Helical" evidence="7">
    <location>
        <begin position="176"/>
        <end position="200"/>
    </location>
</feature>
<evidence type="ECO:0000256" key="6">
    <source>
        <dbReference type="ARBA" id="ARBA00023136"/>
    </source>
</evidence>
<dbReference type="GO" id="GO:0006171">
    <property type="term" value="P:cAMP biosynthetic process"/>
    <property type="evidence" value="ECO:0007669"/>
    <property type="project" value="TreeGrafter"/>
</dbReference>
<dbReference type="SMART" id="SM00044">
    <property type="entry name" value="CYCc"/>
    <property type="match status" value="1"/>
</dbReference>
<feature type="transmembrane region" description="Helical" evidence="7">
    <location>
        <begin position="101"/>
        <end position="123"/>
    </location>
</feature>
<organism evidence="10 11">
    <name type="scientific">Prauserella muralis</name>
    <dbReference type="NCBI Taxonomy" id="588067"/>
    <lineage>
        <taxon>Bacteria</taxon>
        <taxon>Bacillati</taxon>
        <taxon>Actinomycetota</taxon>
        <taxon>Actinomycetes</taxon>
        <taxon>Pseudonocardiales</taxon>
        <taxon>Pseudonocardiaceae</taxon>
        <taxon>Prauserella</taxon>
    </lineage>
</organism>
<accession>A0A2V4BBJ2</accession>
<dbReference type="SMART" id="SM00304">
    <property type="entry name" value="HAMP"/>
    <property type="match status" value="1"/>
</dbReference>
<keyword evidence="3" id="KW-1003">Cell membrane</keyword>
<feature type="transmembrane region" description="Helical" evidence="7">
    <location>
        <begin position="48"/>
        <end position="72"/>
    </location>
</feature>
<dbReference type="PROSITE" id="PS50885">
    <property type="entry name" value="HAMP"/>
    <property type="match status" value="1"/>
</dbReference>
<feature type="domain" description="HAMP" evidence="9">
    <location>
        <begin position="233"/>
        <end position="285"/>
    </location>
</feature>
<dbReference type="Gene3D" id="3.30.70.1230">
    <property type="entry name" value="Nucleotide cyclase"/>
    <property type="match status" value="1"/>
</dbReference>
<gene>
    <name evidence="10" type="ORF">BAY60_06060</name>
</gene>
<dbReference type="PANTHER" id="PTHR43081:SF17">
    <property type="entry name" value="BLL5647 PROTEIN"/>
    <property type="match status" value="1"/>
</dbReference>
<dbReference type="CDD" id="cd07302">
    <property type="entry name" value="CHD"/>
    <property type="match status" value="1"/>
</dbReference>
<evidence type="ECO:0000256" key="4">
    <source>
        <dbReference type="ARBA" id="ARBA00022692"/>
    </source>
</evidence>
<comment type="similarity">
    <text evidence="2">Belongs to the adenylyl cyclase class-3 family.</text>
</comment>
<evidence type="ECO:0000259" key="9">
    <source>
        <dbReference type="PROSITE" id="PS50885"/>
    </source>
</evidence>
<dbReference type="GO" id="GO:0035556">
    <property type="term" value="P:intracellular signal transduction"/>
    <property type="evidence" value="ECO:0007669"/>
    <property type="project" value="InterPro"/>
</dbReference>
<keyword evidence="4 7" id="KW-0812">Transmembrane</keyword>
<comment type="subcellular location">
    <subcellularLocation>
        <location evidence="1">Cell membrane</location>
        <topology evidence="1">Multi-pass membrane protein</topology>
    </subcellularLocation>
</comment>
<keyword evidence="11" id="KW-1185">Reference proteome</keyword>
<dbReference type="PROSITE" id="PS50125">
    <property type="entry name" value="GUANYLATE_CYCLASE_2"/>
    <property type="match status" value="1"/>
</dbReference>
<dbReference type="InterPro" id="IPR050697">
    <property type="entry name" value="Adenylyl/Guanylyl_Cyclase_3/4"/>
</dbReference>
<dbReference type="EMBL" id="MASW01000001">
    <property type="protein sequence ID" value="PXY31892.1"/>
    <property type="molecule type" value="Genomic_DNA"/>
</dbReference>
<feature type="transmembrane region" description="Helical" evidence="7">
    <location>
        <begin position="212"/>
        <end position="236"/>
    </location>
</feature>
<evidence type="ECO:0000256" key="3">
    <source>
        <dbReference type="ARBA" id="ARBA00022475"/>
    </source>
</evidence>
<dbReference type="InterPro" id="IPR029787">
    <property type="entry name" value="Nucleotide_cyclase"/>
</dbReference>